<evidence type="ECO:0000313" key="2">
    <source>
        <dbReference type="EMBL" id="KAF2452669.1"/>
    </source>
</evidence>
<dbReference type="EMBL" id="MU001705">
    <property type="protein sequence ID" value="KAF2452669.1"/>
    <property type="molecule type" value="Genomic_DNA"/>
</dbReference>
<dbReference type="AlphaFoldDB" id="A0A6A6NLY6"/>
<dbReference type="InterPro" id="IPR053203">
    <property type="entry name" value="Cisplatin_resist-associated"/>
</dbReference>
<accession>A0A6A6NLY6</accession>
<dbReference type="Pfam" id="PF12223">
    <property type="entry name" value="DUF3602"/>
    <property type="match status" value="1"/>
</dbReference>
<gene>
    <name evidence="2" type="ORF">BDY21DRAFT_358375</name>
</gene>
<sequence length="125" mass="13256">MSDHVVSTGRGGQGNIGHDPHTYVDAGIVREGTPVGEHSAGRGGAGNIGTSPRQGPVAKEHDVVPEMSMRPEQENYHTGRGGGGNVHKEKYGGHTHGPEHENLIDKAKHLIGLDKKKEGETEESK</sequence>
<dbReference type="Proteomes" id="UP000799766">
    <property type="component" value="Unassembled WGS sequence"/>
</dbReference>
<protein>
    <submittedName>
        <fullName evidence="2">Uncharacterized protein</fullName>
    </submittedName>
</protein>
<dbReference type="PANTHER" id="PTHR34693">
    <property type="entry name" value="PROTEIN PAR32"/>
    <property type="match status" value="1"/>
</dbReference>
<feature type="compositionally biased region" description="Basic and acidic residues" evidence="1">
    <location>
        <begin position="58"/>
        <end position="77"/>
    </location>
</feature>
<dbReference type="InterPro" id="IPR022024">
    <property type="entry name" value="DUF3602"/>
</dbReference>
<name>A0A6A6NLY6_9PEZI</name>
<dbReference type="OrthoDB" id="2537432at2759"/>
<proteinExistence type="predicted"/>
<feature type="region of interest" description="Disordered" evidence="1">
    <location>
        <begin position="1"/>
        <end position="103"/>
    </location>
</feature>
<evidence type="ECO:0000256" key="1">
    <source>
        <dbReference type="SAM" id="MobiDB-lite"/>
    </source>
</evidence>
<reference evidence="2" key="1">
    <citation type="journal article" date="2020" name="Stud. Mycol.">
        <title>101 Dothideomycetes genomes: a test case for predicting lifestyles and emergence of pathogens.</title>
        <authorList>
            <person name="Haridas S."/>
            <person name="Albert R."/>
            <person name="Binder M."/>
            <person name="Bloem J."/>
            <person name="Labutti K."/>
            <person name="Salamov A."/>
            <person name="Andreopoulos B."/>
            <person name="Baker S."/>
            <person name="Barry K."/>
            <person name="Bills G."/>
            <person name="Bluhm B."/>
            <person name="Cannon C."/>
            <person name="Castanera R."/>
            <person name="Culley D."/>
            <person name="Daum C."/>
            <person name="Ezra D."/>
            <person name="Gonzalez J."/>
            <person name="Henrissat B."/>
            <person name="Kuo A."/>
            <person name="Liang C."/>
            <person name="Lipzen A."/>
            <person name="Lutzoni F."/>
            <person name="Magnuson J."/>
            <person name="Mondo S."/>
            <person name="Nolan M."/>
            <person name="Ohm R."/>
            <person name="Pangilinan J."/>
            <person name="Park H.-J."/>
            <person name="Ramirez L."/>
            <person name="Alfaro M."/>
            <person name="Sun H."/>
            <person name="Tritt A."/>
            <person name="Yoshinaga Y."/>
            <person name="Zwiers L.-H."/>
            <person name="Turgeon B."/>
            <person name="Goodwin S."/>
            <person name="Spatafora J."/>
            <person name="Crous P."/>
            <person name="Grigoriev I."/>
        </authorList>
    </citation>
    <scope>NUCLEOTIDE SEQUENCE</scope>
    <source>
        <strain evidence="2">ATCC 16933</strain>
    </source>
</reference>
<organism evidence="2 3">
    <name type="scientific">Lineolata rhizophorae</name>
    <dbReference type="NCBI Taxonomy" id="578093"/>
    <lineage>
        <taxon>Eukaryota</taxon>
        <taxon>Fungi</taxon>
        <taxon>Dikarya</taxon>
        <taxon>Ascomycota</taxon>
        <taxon>Pezizomycotina</taxon>
        <taxon>Dothideomycetes</taxon>
        <taxon>Dothideomycetes incertae sedis</taxon>
        <taxon>Lineolatales</taxon>
        <taxon>Lineolataceae</taxon>
        <taxon>Lineolata</taxon>
    </lineage>
</organism>
<keyword evidence="3" id="KW-1185">Reference proteome</keyword>
<evidence type="ECO:0000313" key="3">
    <source>
        <dbReference type="Proteomes" id="UP000799766"/>
    </source>
</evidence>
<feature type="compositionally biased region" description="Basic and acidic residues" evidence="1">
    <location>
        <begin position="86"/>
        <end position="103"/>
    </location>
</feature>
<dbReference type="PANTHER" id="PTHR34693:SF3">
    <property type="match status" value="1"/>
</dbReference>